<evidence type="ECO:0000256" key="10">
    <source>
        <dbReference type="SAM" id="MobiDB-lite"/>
    </source>
</evidence>
<dbReference type="Pfam" id="PF00710">
    <property type="entry name" value="Asparaginase"/>
    <property type="match status" value="1"/>
</dbReference>
<dbReference type="PIRSF" id="PIRSF500176">
    <property type="entry name" value="L_ASNase"/>
    <property type="match status" value="1"/>
</dbReference>
<feature type="domain" description="L-asparaginase N-terminal" evidence="12">
    <location>
        <begin position="50"/>
        <end position="243"/>
    </location>
</feature>
<feature type="region of interest" description="Disordered" evidence="10">
    <location>
        <begin position="358"/>
        <end position="378"/>
    </location>
</feature>
<evidence type="ECO:0000256" key="11">
    <source>
        <dbReference type="SAM" id="SignalP"/>
    </source>
</evidence>
<feature type="binding site" evidence="6">
    <location>
        <begin position="138"/>
        <end position="139"/>
    </location>
    <ligand>
        <name>substrate</name>
    </ligand>
</feature>
<feature type="binding site" evidence="6">
    <location>
        <position position="105"/>
    </location>
    <ligand>
        <name>substrate</name>
    </ligand>
</feature>
<comment type="similarity">
    <text evidence="1 9">Belongs to the asparaginase 1 family.</text>
</comment>
<dbReference type="InterPro" id="IPR027474">
    <property type="entry name" value="L-asparaginase_N"/>
</dbReference>
<dbReference type="EC" id="3.5.1.1" evidence="2"/>
<name>A0A0D5NJI0_9BACL</name>
<dbReference type="GO" id="GO:0004067">
    <property type="term" value="F:asparaginase activity"/>
    <property type="evidence" value="ECO:0007669"/>
    <property type="project" value="UniProtKB-UniRule"/>
</dbReference>
<dbReference type="PANTHER" id="PTHR11707">
    <property type="entry name" value="L-ASPARAGINASE"/>
    <property type="match status" value="1"/>
</dbReference>
<dbReference type="STRING" id="1126833.VN24_11535"/>
<dbReference type="PRINTS" id="PR00139">
    <property type="entry name" value="ASNGLNASE"/>
</dbReference>
<dbReference type="AlphaFoldDB" id="A0A0D5NJI0"/>
<gene>
    <name evidence="14" type="ORF">VN24_11535</name>
</gene>
<dbReference type="PROSITE" id="PS00144">
    <property type="entry name" value="ASN_GLN_ASE_1"/>
    <property type="match status" value="1"/>
</dbReference>
<evidence type="ECO:0000256" key="2">
    <source>
        <dbReference type="ARBA" id="ARBA00012920"/>
    </source>
</evidence>
<reference evidence="14 15" key="1">
    <citation type="journal article" date="2015" name="J. Biotechnol.">
        <title>Complete genome sequence of Paenibacillus beijingensis 7188(T) (=DSM 24997(T)), a novel rhizobacterium from jujube garden soil.</title>
        <authorList>
            <person name="Kwak Y."/>
            <person name="Shin J.H."/>
        </authorList>
    </citation>
    <scope>NUCLEOTIDE SEQUENCE [LARGE SCALE GENOMIC DNA]</scope>
    <source>
        <strain evidence="14 15">DSM 24997</strain>
    </source>
</reference>
<dbReference type="InterPro" id="IPR027475">
    <property type="entry name" value="Asparaginase/glutaminase_AS2"/>
</dbReference>
<dbReference type="HOGENOM" id="CLU_019134_1_2_9"/>
<dbReference type="InterPro" id="IPR004550">
    <property type="entry name" value="AsnASE_II"/>
</dbReference>
<evidence type="ECO:0000259" key="13">
    <source>
        <dbReference type="Pfam" id="PF17763"/>
    </source>
</evidence>
<accession>A0A0D5NJI0</accession>
<dbReference type="CDD" id="cd08964">
    <property type="entry name" value="L-asparaginase_II"/>
    <property type="match status" value="1"/>
</dbReference>
<dbReference type="PATRIC" id="fig|1126833.4.peg.2526"/>
<evidence type="ECO:0000256" key="6">
    <source>
        <dbReference type="PIRSR" id="PIRSR001220-2"/>
    </source>
</evidence>
<organism evidence="14 15">
    <name type="scientific">Paenibacillus beijingensis</name>
    <dbReference type="NCBI Taxonomy" id="1126833"/>
    <lineage>
        <taxon>Bacteria</taxon>
        <taxon>Bacillati</taxon>
        <taxon>Bacillota</taxon>
        <taxon>Bacilli</taxon>
        <taxon>Bacillales</taxon>
        <taxon>Paenibacillaceae</taxon>
        <taxon>Paenibacillus</taxon>
    </lineage>
</organism>
<dbReference type="SMART" id="SM00870">
    <property type="entry name" value="Asparaginase"/>
    <property type="match status" value="1"/>
</dbReference>
<comment type="catalytic activity">
    <reaction evidence="4">
        <text>L-asparagine + H2O = L-aspartate + NH4(+)</text>
        <dbReference type="Rhea" id="RHEA:21016"/>
        <dbReference type="ChEBI" id="CHEBI:15377"/>
        <dbReference type="ChEBI" id="CHEBI:28938"/>
        <dbReference type="ChEBI" id="CHEBI:29991"/>
        <dbReference type="ChEBI" id="CHEBI:58048"/>
        <dbReference type="EC" id="3.5.1.1"/>
    </reaction>
</comment>
<dbReference type="InterPro" id="IPR036152">
    <property type="entry name" value="Asp/glu_Ase-like_sf"/>
</dbReference>
<dbReference type="InterPro" id="IPR040919">
    <property type="entry name" value="Asparaginase_C"/>
</dbReference>
<evidence type="ECO:0000256" key="5">
    <source>
        <dbReference type="PIRSR" id="PIRSR001220-1"/>
    </source>
</evidence>
<dbReference type="Gene3D" id="3.40.50.1170">
    <property type="entry name" value="L-asparaginase, N-terminal domain"/>
    <property type="match status" value="1"/>
</dbReference>
<keyword evidence="15" id="KW-1185">Reference proteome</keyword>
<dbReference type="NCBIfam" id="TIGR00520">
    <property type="entry name" value="asnASE_II"/>
    <property type="match status" value="1"/>
</dbReference>
<dbReference type="InterPro" id="IPR020827">
    <property type="entry name" value="Asparaginase/glutaminase_AS1"/>
</dbReference>
<feature type="active site" description="O-isoaspartyl threonine intermediate" evidence="5">
    <location>
        <position position="59"/>
    </location>
</feature>
<protein>
    <recommendedName>
        <fullName evidence="2">asparaginase</fullName>
        <ecNumber evidence="2">3.5.1.1</ecNumber>
    </recommendedName>
</protein>
<dbReference type="FunFam" id="3.40.50.1170:FF:000001">
    <property type="entry name" value="L-asparaginase 2"/>
    <property type="match status" value="1"/>
</dbReference>
<dbReference type="EMBL" id="CP011058">
    <property type="protein sequence ID" value="AJY75093.1"/>
    <property type="molecule type" value="Genomic_DNA"/>
</dbReference>
<dbReference type="InterPro" id="IPR027473">
    <property type="entry name" value="L-asparaginase_C"/>
</dbReference>
<evidence type="ECO:0000256" key="9">
    <source>
        <dbReference type="RuleBase" id="RU004456"/>
    </source>
</evidence>
<feature type="domain" description="Asparaginase/glutaminase C-terminal" evidence="13">
    <location>
        <begin position="329"/>
        <end position="407"/>
    </location>
</feature>
<dbReference type="Proteomes" id="UP000032633">
    <property type="component" value="Chromosome"/>
</dbReference>
<reference evidence="15" key="2">
    <citation type="submission" date="2015-03" db="EMBL/GenBank/DDBJ databases">
        <title>Genome sequence of Paenibacillus beijingensis strain DSM 24997T.</title>
        <authorList>
            <person name="Kwak Y."/>
            <person name="Shin J.-H."/>
        </authorList>
    </citation>
    <scope>NUCLEOTIDE SEQUENCE [LARGE SCALE GENOMIC DNA]</scope>
    <source>
        <strain evidence="15">DSM 24997</strain>
    </source>
</reference>
<dbReference type="KEGG" id="pbj:VN24_11535"/>
<dbReference type="Pfam" id="PF17763">
    <property type="entry name" value="Asparaginase_C"/>
    <property type="match status" value="1"/>
</dbReference>
<feature type="active site" evidence="8">
    <location>
        <position position="138"/>
    </location>
</feature>
<evidence type="ECO:0000256" key="8">
    <source>
        <dbReference type="PROSITE-ProRule" id="PRU10100"/>
    </source>
</evidence>
<dbReference type="Gene3D" id="3.40.50.40">
    <property type="match status" value="2"/>
</dbReference>
<dbReference type="PANTHER" id="PTHR11707:SF28">
    <property type="entry name" value="60 KDA LYSOPHOSPHOLIPASE"/>
    <property type="match status" value="1"/>
</dbReference>
<evidence type="ECO:0000256" key="1">
    <source>
        <dbReference type="ARBA" id="ARBA00010518"/>
    </source>
</evidence>
<dbReference type="InterPro" id="IPR037152">
    <property type="entry name" value="L-asparaginase_N_sf"/>
</dbReference>
<feature type="signal peptide" evidence="11">
    <location>
        <begin position="1"/>
        <end position="35"/>
    </location>
</feature>
<evidence type="ECO:0000259" key="12">
    <source>
        <dbReference type="Pfam" id="PF00710"/>
    </source>
</evidence>
<feature type="compositionally biased region" description="Polar residues" evidence="10">
    <location>
        <begin position="358"/>
        <end position="368"/>
    </location>
</feature>
<dbReference type="InterPro" id="IPR006034">
    <property type="entry name" value="Asparaginase/glutaminase-like"/>
</dbReference>
<dbReference type="PIRSF" id="PIRSF001220">
    <property type="entry name" value="L-ASNase_gatD"/>
    <property type="match status" value="1"/>
</dbReference>
<feature type="chain" id="PRO_5002296478" description="asparaginase" evidence="11">
    <location>
        <begin position="36"/>
        <end position="410"/>
    </location>
</feature>
<dbReference type="GO" id="GO:0006528">
    <property type="term" value="P:asparagine metabolic process"/>
    <property type="evidence" value="ECO:0007669"/>
    <property type="project" value="InterPro"/>
</dbReference>
<evidence type="ECO:0000256" key="4">
    <source>
        <dbReference type="ARBA" id="ARBA00049366"/>
    </source>
</evidence>
<dbReference type="SUPFAM" id="SSF53774">
    <property type="entry name" value="Glutaminase/Asparaginase"/>
    <property type="match status" value="2"/>
</dbReference>
<dbReference type="PROSITE" id="PS00917">
    <property type="entry name" value="ASN_GLN_ASE_2"/>
    <property type="match status" value="1"/>
</dbReference>
<evidence type="ECO:0000313" key="14">
    <source>
        <dbReference type="EMBL" id="AJY75093.1"/>
    </source>
</evidence>
<keyword evidence="11" id="KW-0732">Signal</keyword>
<feature type="active site" evidence="7">
    <location>
        <position position="59"/>
    </location>
</feature>
<proteinExistence type="inferred from homology"/>
<evidence type="ECO:0000313" key="15">
    <source>
        <dbReference type="Proteomes" id="UP000032633"/>
    </source>
</evidence>
<evidence type="ECO:0000256" key="7">
    <source>
        <dbReference type="PROSITE-ProRule" id="PRU10099"/>
    </source>
</evidence>
<keyword evidence="3" id="KW-0378">Hydrolase</keyword>
<dbReference type="PROSITE" id="PS51732">
    <property type="entry name" value="ASN_GLN_ASE_3"/>
    <property type="match status" value="1"/>
</dbReference>
<sequence length="410" mass="43604">MVLKRKISVALLSTSLSAALLFAPAAVLPYSVAHAETAAPTQEVVKKLPNIKILATGGTIASSAASNTEVTNYQVTQGIDLLLNAVPEMKQIANVSGEQIANVGSSNINNEILLKVAKRINTLLASDDVDGIVVTHGTDTLEETAYFLNLVVKSEKPVVIVGAMRPSSAMSADGPFNLYNAVQLAGTPEAKGKGVLIQLNDRIGAARYITKTNTTATDTFKSPEQGYLGTIAGNRVYFYNEPARKHTTQTVFNIDNLDSLPQVDILYEYQNNGRIFYDAAVQAGAKGIVVAGSGNGTLSALSKAGAADAAQIPTNMDKNQYKYLRKLVEAGGGAGSWAKKQLEKVTFKQGVVIVRSTRTGSGTVTPNPGENDKGFVSSDSLNPQKARILLMLALTKTNDAKEIQSFFNEY</sequence>
<evidence type="ECO:0000256" key="3">
    <source>
        <dbReference type="ARBA" id="ARBA00022801"/>
    </source>
</evidence>
<dbReference type="RefSeq" id="WP_045670526.1">
    <property type="nucleotide sequence ID" value="NZ_CP011058.1"/>
</dbReference>